<protein>
    <submittedName>
        <fullName evidence="1">Uncharacterized protein</fullName>
    </submittedName>
</protein>
<accession>A0AAD5VUG9</accession>
<dbReference type="Proteomes" id="UP001213000">
    <property type="component" value="Unassembled WGS sequence"/>
</dbReference>
<sequence length="197" mass="21690">MPKNKHRRRNSTIQTFLSNKTSDPNAPATPAEVICVGTIDPASFEPAFYGDNRRHLSTGTRLDLVEPVECPPFQKDWPPQMKNLESMVSELCGRSGFERFVMPDRLRLSGHPIGATILALPPSSAGTTRHSVKPMVVQDAWDREMEIEEALEKLPGAVVAVTFDIHYRRGGSGVHEFNNCITKIVVVKGPGVDEKGG</sequence>
<reference evidence="1" key="1">
    <citation type="submission" date="2022-07" db="EMBL/GenBank/DDBJ databases">
        <title>Genome Sequence of Leucocoprinus birnbaumii.</title>
        <authorList>
            <person name="Buettner E."/>
        </authorList>
    </citation>
    <scope>NUCLEOTIDE SEQUENCE</scope>
    <source>
        <strain evidence="1">VT141</strain>
    </source>
</reference>
<comment type="caution">
    <text evidence="1">The sequence shown here is derived from an EMBL/GenBank/DDBJ whole genome shotgun (WGS) entry which is preliminary data.</text>
</comment>
<dbReference type="EMBL" id="JANIEX010000354">
    <property type="protein sequence ID" value="KAJ3568297.1"/>
    <property type="molecule type" value="Genomic_DNA"/>
</dbReference>
<proteinExistence type="predicted"/>
<dbReference type="AlphaFoldDB" id="A0AAD5VUG9"/>
<name>A0AAD5VUG9_9AGAR</name>
<keyword evidence="2" id="KW-1185">Reference proteome</keyword>
<evidence type="ECO:0000313" key="2">
    <source>
        <dbReference type="Proteomes" id="UP001213000"/>
    </source>
</evidence>
<evidence type="ECO:0000313" key="1">
    <source>
        <dbReference type="EMBL" id="KAJ3568297.1"/>
    </source>
</evidence>
<gene>
    <name evidence="1" type="ORF">NP233_g5807</name>
</gene>
<organism evidence="1 2">
    <name type="scientific">Leucocoprinus birnbaumii</name>
    <dbReference type="NCBI Taxonomy" id="56174"/>
    <lineage>
        <taxon>Eukaryota</taxon>
        <taxon>Fungi</taxon>
        <taxon>Dikarya</taxon>
        <taxon>Basidiomycota</taxon>
        <taxon>Agaricomycotina</taxon>
        <taxon>Agaricomycetes</taxon>
        <taxon>Agaricomycetidae</taxon>
        <taxon>Agaricales</taxon>
        <taxon>Agaricineae</taxon>
        <taxon>Agaricaceae</taxon>
        <taxon>Leucocoprinus</taxon>
    </lineage>
</organism>